<evidence type="ECO:0000313" key="9">
    <source>
        <dbReference type="EMBL" id="QEV64804.1"/>
    </source>
</evidence>
<evidence type="ECO:0000256" key="1">
    <source>
        <dbReference type="ARBA" id="ARBA00004613"/>
    </source>
</evidence>
<dbReference type="Pfam" id="PF00720">
    <property type="entry name" value="SSI"/>
    <property type="match status" value="1"/>
</dbReference>
<organism evidence="9 10">
    <name type="scientific">Streptomyces spectabilis</name>
    <dbReference type="NCBI Taxonomy" id="68270"/>
    <lineage>
        <taxon>Bacteria</taxon>
        <taxon>Bacillati</taxon>
        <taxon>Actinomycetota</taxon>
        <taxon>Actinomycetes</taxon>
        <taxon>Kitasatosporales</taxon>
        <taxon>Streptomycetaceae</taxon>
        <taxon>Streptomyces</taxon>
    </lineage>
</organism>
<comment type="subcellular location">
    <subcellularLocation>
        <location evidence="1">Secreted</location>
    </subcellularLocation>
</comment>
<dbReference type="GO" id="GO:0005576">
    <property type="term" value="C:extracellular region"/>
    <property type="evidence" value="ECO:0007669"/>
    <property type="project" value="UniProtKB-SubCell"/>
</dbReference>
<dbReference type="Gene3D" id="3.30.350.10">
    <property type="entry name" value="Subtilisin inhibitor-like"/>
    <property type="match status" value="1"/>
</dbReference>
<name>A0A5P2XMK0_STRST</name>
<keyword evidence="5" id="KW-0722">Serine protease inhibitor</keyword>
<reference evidence="9 10" key="1">
    <citation type="submission" date="2017-09" db="EMBL/GenBank/DDBJ databases">
        <authorList>
            <person name="Lee N."/>
            <person name="Cho B.-K."/>
        </authorList>
    </citation>
    <scope>NUCLEOTIDE SEQUENCE [LARGE SCALE GENOMIC DNA]</scope>
    <source>
        <strain evidence="9 10">ATCC 27465</strain>
    </source>
</reference>
<dbReference type="SUPFAM" id="SSF55399">
    <property type="entry name" value="Subtilisin inhibitor"/>
    <property type="match status" value="1"/>
</dbReference>
<dbReference type="InterPro" id="IPR023549">
    <property type="entry name" value="Subtilisin_inhibitor"/>
</dbReference>
<dbReference type="KEGG" id="sspb:CP982_21065"/>
<dbReference type="AlphaFoldDB" id="A0A5P2XMK0"/>
<accession>A0A5P2XMK0</accession>
<sequence>MTQPGATPPIAASTVLVTRPGGQSAKGHRNAARPGALEGTVGACPRGRRELETAHPRRAPVKPVSERRLFLTAVASTVTSVAAALGALAAPAAAAPADLIARDHLDLVTQDRLEVTYSENGGTTARTYELTCGLEDGGTHPAPAEACEHLDGLASEGRDPFKPVERGVMCTQQYGGEQTAHVTGTWQGQPVEASFKRTNGCEISRWNTLVPVLPSAGA</sequence>
<evidence type="ECO:0000256" key="4">
    <source>
        <dbReference type="ARBA" id="ARBA00022690"/>
    </source>
</evidence>
<feature type="domain" description="Subtilisin inhibitor" evidence="8">
    <location>
        <begin position="115"/>
        <end position="193"/>
    </location>
</feature>
<keyword evidence="6" id="KW-1015">Disulfide bond</keyword>
<dbReference type="OrthoDB" id="3427327at2"/>
<evidence type="ECO:0000256" key="2">
    <source>
        <dbReference type="ARBA" id="ARBA00010472"/>
    </source>
</evidence>
<dbReference type="InterPro" id="IPR036819">
    <property type="entry name" value="Subtilisin_inhibitor-like_sf"/>
</dbReference>
<evidence type="ECO:0000256" key="7">
    <source>
        <dbReference type="SAM" id="MobiDB-lite"/>
    </source>
</evidence>
<feature type="region of interest" description="Disordered" evidence="7">
    <location>
        <begin position="18"/>
        <end position="60"/>
    </location>
</feature>
<evidence type="ECO:0000256" key="5">
    <source>
        <dbReference type="ARBA" id="ARBA00022900"/>
    </source>
</evidence>
<evidence type="ECO:0000313" key="10">
    <source>
        <dbReference type="Proteomes" id="UP000326505"/>
    </source>
</evidence>
<evidence type="ECO:0000259" key="8">
    <source>
        <dbReference type="Pfam" id="PF00720"/>
    </source>
</evidence>
<keyword evidence="3" id="KW-0964">Secreted</keyword>
<proteinExistence type="inferred from homology"/>
<keyword evidence="4" id="KW-0646">Protease inhibitor</keyword>
<gene>
    <name evidence="9" type="ORF">CP982_21065</name>
</gene>
<comment type="similarity">
    <text evidence="2">Belongs to the protease inhibitor I16 (SSI) family.</text>
</comment>
<dbReference type="EMBL" id="CP023690">
    <property type="protein sequence ID" value="QEV64804.1"/>
    <property type="molecule type" value="Genomic_DNA"/>
</dbReference>
<evidence type="ECO:0000256" key="6">
    <source>
        <dbReference type="ARBA" id="ARBA00023157"/>
    </source>
</evidence>
<evidence type="ECO:0000256" key="3">
    <source>
        <dbReference type="ARBA" id="ARBA00022525"/>
    </source>
</evidence>
<protein>
    <recommendedName>
        <fullName evidence="8">Subtilisin inhibitor domain-containing protein</fullName>
    </recommendedName>
</protein>
<dbReference type="Proteomes" id="UP000326505">
    <property type="component" value="Chromosome"/>
</dbReference>
<dbReference type="GO" id="GO:0004867">
    <property type="term" value="F:serine-type endopeptidase inhibitor activity"/>
    <property type="evidence" value="ECO:0007669"/>
    <property type="project" value="UniProtKB-KW"/>
</dbReference>